<dbReference type="AlphaFoldDB" id="A0A0F9UEB1"/>
<comment type="caution">
    <text evidence="1">The sequence shown here is derived from an EMBL/GenBank/DDBJ whole genome shotgun (WGS) entry which is preliminary data.</text>
</comment>
<proteinExistence type="predicted"/>
<protein>
    <submittedName>
        <fullName evidence="1">Uncharacterized protein</fullName>
    </submittedName>
</protein>
<organism evidence="1">
    <name type="scientific">marine sediment metagenome</name>
    <dbReference type="NCBI Taxonomy" id="412755"/>
    <lineage>
        <taxon>unclassified sequences</taxon>
        <taxon>metagenomes</taxon>
        <taxon>ecological metagenomes</taxon>
    </lineage>
</organism>
<sequence length="96" mass="11598">MRRQKKDQESALRFLDVQVWHLDPKGSGIVVFQYGTPDYMVSGRFIEKMKKHLEPVLKERYPNYTFLFLPFYVRLEDIEKTERTKIIDNMEKKRGV</sequence>
<gene>
    <name evidence="1" type="ORF">LCGC14_0617750</name>
</gene>
<evidence type="ECO:0000313" key="1">
    <source>
        <dbReference type="EMBL" id="KKN51938.1"/>
    </source>
</evidence>
<accession>A0A0F9UEB1</accession>
<reference evidence="1" key="1">
    <citation type="journal article" date="2015" name="Nature">
        <title>Complex archaea that bridge the gap between prokaryotes and eukaryotes.</title>
        <authorList>
            <person name="Spang A."/>
            <person name="Saw J.H."/>
            <person name="Jorgensen S.L."/>
            <person name="Zaremba-Niedzwiedzka K."/>
            <person name="Martijn J."/>
            <person name="Lind A.E."/>
            <person name="van Eijk R."/>
            <person name="Schleper C."/>
            <person name="Guy L."/>
            <person name="Ettema T.J."/>
        </authorList>
    </citation>
    <scope>NUCLEOTIDE SEQUENCE</scope>
</reference>
<dbReference type="EMBL" id="LAZR01001042">
    <property type="protein sequence ID" value="KKN51938.1"/>
    <property type="molecule type" value="Genomic_DNA"/>
</dbReference>
<name>A0A0F9UEB1_9ZZZZ</name>